<accession>A0A3L6SXZ6</accession>
<evidence type="ECO:0000256" key="7">
    <source>
        <dbReference type="SAM" id="Coils"/>
    </source>
</evidence>
<dbReference type="OrthoDB" id="410307at2759"/>
<evidence type="ECO:0000259" key="8">
    <source>
        <dbReference type="PROSITE" id="PS50103"/>
    </source>
</evidence>
<dbReference type="Gene3D" id="4.10.1000.10">
    <property type="entry name" value="Zinc finger, CCCH-type"/>
    <property type="match status" value="2"/>
</dbReference>
<dbReference type="PANTHER" id="PTHR12547:SF162">
    <property type="entry name" value="ZINC FINGER CCCH DOMAIN-CONTAINING PROTEIN 15"/>
    <property type="match status" value="1"/>
</dbReference>
<evidence type="ECO:0000256" key="1">
    <source>
        <dbReference type="ARBA" id="ARBA00022723"/>
    </source>
</evidence>
<dbReference type="PROSITE" id="PS50103">
    <property type="entry name" value="ZF_C3H1"/>
    <property type="match status" value="2"/>
</dbReference>
<dbReference type="EMBL" id="PQIB02000003">
    <property type="protein sequence ID" value="RLN28395.1"/>
    <property type="molecule type" value="Genomic_DNA"/>
</dbReference>
<dbReference type="GO" id="GO:0008270">
    <property type="term" value="F:zinc ion binding"/>
    <property type="evidence" value="ECO:0007669"/>
    <property type="project" value="UniProtKB-KW"/>
</dbReference>
<evidence type="ECO:0000313" key="10">
    <source>
        <dbReference type="Proteomes" id="UP000275267"/>
    </source>
</evidence>
<dbReference type="PANTHER" id="PTHR12547">
    <property type="entry name" value="CCCH ZINC FINGER/TIS11-RELATED"/>
    <property type="match status" value="1"/>
</dbReference>
<evidence type="ECO:0000256" key="2">
    <source>
        <dbReference type="ARBA" id="ARBA00022737"/>
    </source>
</evidence>
<keyword evidence="10" id="KW-1185">Reference proteome</keyword>
<dbReference type="FunFam" id="4.10.1000.10:FF:000002">
    <property type="entry name" value="Zinc finger protein 36, C3H1 type-like 1"/>
    <property type="match status" value="1"/>
</dbReference>
<dbReference type="SMART" id="SM00356">
    <property type="entry name" value="ZnF_C3H1"/>
    <property type="match status" value="2"/>
</dbReference>
<dbReference type="GO" id="GO:0003677">
    <property type="term" value="F:DNA binding"/>
    <property type="evidence" value="ECO:0007669"/>
    <property type="project" value="UniProtKB-KW"/>
</dbReference>
<protein>
    <submittedName>
        <fullName evidence="9">Zinc finger CCCH domain-containing protein 39-like</fullName>
    </submittedName>
</protein>
<dbReference type="Pfam" id="PF00642">
    <property type="entry name" value="zf-CCCH"/>
    <property type="match status" value="1"/>
</dbReference>
<dbReference type="Proteomes" id="UP000275267">
    <property type="component" value="Unassembled WGS sequence"/>
</dbReference>
<keyword evidence="5" id="KW-0238">DNA-binding</keyword>
<feature type="zinc finger region" description="C3H1-type" evidence="6">
    <location>
        <begin position="322"/>
        <end position="350"/>
    </location>
</feature>
<reference evidence="10" key="1">
    <citation type="journal article" date="2019" name="Nat. Commun.">
        <title>The genome of broomcorn millet.</title>
        <authorList>
            <person name="Zou C."/>
            <person name="Miki D."/>
            <person name="Li D."/>
            <person name="Tang Q."/>
            <person name="Xiao L."/>
            <person name="Rajput S."/>
            <person name="Deng P."/>
            <person name="Jia W."/>
            <person name="Huang R."/>
            <person name="Zhang M."/>
            <person name="Sun Y."/>
            <person name="Hu J."/>
            <person name="Fu X."/>
            <person name="Schnable P.S."/>
            <person name="Li F."/>
            <person name="Zhang H."/>
            <person name="Feng B."/>
            <person name="Zhu X."/>
            <person name="Liu R."/>
            <person name="Schnable J.C."/>
            <person name="Zhu J.-K."/>
            <person name="Zhang H."/>
        </authorList>
    </citation>
    <scope>NUCLEOTIDE SEQUENCE [LARGE SCALE GENOMIC DNA]</scope>
</reference>
<dbReference type="InterPro" id="IPR000571">
    <property type="entry name" value="Znf_CCCH"/>
</dbReference>
<comment type="caution">
    <text evidence="9">The sequence shown here is derived from an EMBL/GenBank/DDBJ whole genome shotgun (WGS) entry which is preliminary data.</text>
</comment>
<keyword evidence="3 6" id="KW-0863">Zinc-finger</keyword>
<feature type="domain" description="C3H1-type" evidence="8">
    <location>
        <begin position="322"/>
        <end position="350"/>
    </location>
</feature>
<dbReference type="SUPFAM" id="SSF90229">
    <property type="entry name" value="CCCH zinc finger"/>
    <property type="match status" value="2"/>
</dbReference>
<feature type="zinc finger region" description="C3H1-type" evidence="6">
    <location>
        <begin position="284"/>
        <end position="312"/>
    </location>
</feature>
<evidence type="ECO:0000256" key="4">
    <source>
        <dbReference type="ARBA" id="ARBA00022833"/>
    </source>
</evidence>
<keyword evidence="7" id="KW-0175">Coiled coil</keyword>
<gene>
    <name evidence="9" type="ORF">C2845_PM05G28490</name>
</gene>
<evidence type="ECO:0000256" key="5">
    <source>
        <dbReference type="ARBA" id="ARBA00023125"/>
    </source>
</evidence>
<feature type="domain" description="C3H1-type" evidence="8">
    <location>
        <begin position="284"/>
        <end position="312"/>
    </location>
</feature>
<sequence length="359" mass="38617">MRSDLHVSTSRIGIADKLFAEGRGGGALAASAIMEVVLAPAQPDGLHAAFGPKEPCGFGDRRFSSPSLLTNGGDLFYGYPSPSSPFGLGRVLSTPSPRAASLSRGSSASGSVVDDGNDAAAAAAAERRQRLARLALQYQEVVTRFELCLSYLADTSNKAAALRRENDELRVANEDLARRIKMVGSKLVDEFSGLSLAEEHPIPLLPLTPLPAAPAIPKSISVRSPGYLKMNQNGKHRPSKPTKLGSQRVFVGMDAGVNGEGELKGGEEQQPNSGLEFEVYNQGMLKTELCNKWEETGACPYGDQCQFAHGIAELRPVIRHPRYKTEVCRMVLAGAVCPYGHRCHFRHSITPTDLFPLHP</sequence>
<keyword evidence="4 6" id="KW-0862">Zinc</keyword>
<dbReference type="InterPro" id="IPR045877">
    <property type="entry name" value="ZFP36-like"/>
</dbReference>
<dbReference type="InterPro" id="IPR036855">
    <property type="entry name" value="Znf_CCCH_sf"/>
</dbReference>
<proteinExistence type="predicted"/>
<evidence type="ECO:0000256" key="3">
    <source>
        <dbReference type="ARBA" id="ARBA00022771"/>
    </source>
</evidence>
<evidence type="ECO:0000256" key="6">
    <source>
        <dbReference type="PROSITE-ProRule" id="PRU00723"/>
    </source>
</evidence>
<keyword evidence="2" id="KW-0677">Repeat</keyword>
<name>A0A3L6SXZ6_PANMI</name>
<dbReference type="FunFam" id="4.10.1000.10:FF:000001">
    <property type="entry name" value="zinc finger CCCH domain-containing protein 15-like"/>
    <property type="match status" value="1"/>
</dbReference>
<evidence type="ECO:0000313" key="9">
    <source>
        <dbReference type="EMBL" id="RLN28395.1"/>
    </source>
</evidence>
<dbReference type="GO" id="GO:0003729">
    <property type="term" value="F:mRNA binding"/>
    <property type="evidence" value="ECO:0007669"/>
    <property type="project" value="InterPro"/>
</dbReference>
<feature type="coiled-coil region" evidence="7">
    <location>
        <begin position="152"/>
        <end position="179"/>
    </location>
</feature>
<organism evidence="9 10">
    <name type="scientific">Panicum miliaceum</name>
    <name type="common">Proso millet</name>
    <name type="synonym">Broomcorn millet</name>
    <dbReference type="NCBI Taxonomy" id="4540"/>
    <lineage>
        <taxon>Eukaryota</taxon>
        <taxon>Viridiplantae</taxon>
        <taxon>Streptophyta</taxon>
        <taxon>Embryophyta</taxon>
        <taxon>Tracheophyta</taxon>
        <taxon>Spermatophyta</taxon>
        <taxon>Magnoliopsida</taxon>
        <taxon>Liliopsida</taxon>
        <taxon>Poales</taxon>
        <taxon>Poaceae</taxon>
        <taxon>PACMAD clade</taxon>
        <taxon>Panicoideae</taxon>
        <taxon>Panicodae</taxon>
        <taxon>Paniceae</taxon>
        <taxon>Panicinae</taxon>
        <taxon>Panicum</taxon>
        <taxon>Panicum sect. Panicum</taxon>
    </lineage>
</organism>
<keyword evidence="1 6" id="KW-0479">Metal-binding</keyword>
<dbReference type="STRING" id="4540.A0A3L6SXZ6"/>
<dbReference type="AlphaFoldDB" id="A0A3L6SXZ6"/>